<dbReference type="Proteomes" id="UP000050535">
    <property type="component" value="Unassembled WGS sequence"/>
</dbReference>
<feature type="domain" description="DUF7513" evidence="1">
    <location>
        <begin position="1"/>
        <end position="79"/>
    </location>
</feature>
<accession>A0A0P7H035</accession>
<dbReference type="InterPro" id="IPR055935">
    <property type="entry name" value="DUF7513"/>
</dbReference>
<sequence>MSRFDAFLAGFEFRTATPQYEPGDELPVIITGRDGDDALVRIGDTRLRLPDTDVAVDDEVRIRVTAFDADDATGEAELL</sequence>
<protein>
    <recommendedName>
        <fullName evidence="1">DUF7513 domain-containing protein</fullName>
    </recommendedName>
</protein>
<gene>
    <name evidence="2" type="ORF">SY89_02128</name>
</gene>
<evidence type="ECO:0000313" key="3">
    <source>
        <dbReference type="Proteomes" id="UP000050535"/>
    </source>
</evidence>
<reference evidence="3" key="1">
    <citation type="submission" date="2013-11" db="EMBL/GenBank/DDBJ databases">
        <authorList>
            <person name="Hoang H.T."/>
            <person name="Killian M.L."/>
            <person name="Madson D.M."/>
            <person name="Arruda P.H.E."/>
            <person name="Sun D."/>
            <person name="Schwartz K.J."/>
            <person name="Yoon K."/>
        </authorList>
    </citation>
    <scope>NUCLEOTIDE SEQUENCE [LARGE SCALE GENOMIC DNA]</scope>
    <source>
        <strain evidence="3">CDK2</strain>
    </source>
</reference>
<proteinExistence type="predicted"/>
<dbReference type="EMBL" id="LGUC01000001">
    <property type="protein sequence ID" value="KPN31384.1"/>
    <property type="molecule type" value="Genomic_DNA"/>
</dbReference>
<dbReference type="AlphaFoldDB" id="A0A0P7H035"/>
<name>A0A0P7H035_9EURY</name>
<evidence type="ECO:0000313" key="2">
    <source>
        <dbReference type="EMBL" id="KPN31384.1"/>
    </source>
</evidence>
<organism evidence="2 3">
    <name type="scientific">Halolamina pelagica</name>
    <dbReference type="NCBI Taxonomy" id="699431"/>
    <lineage>
        <taxon>Archaea</taxon>
        <taxon>Methanobacteriati</taxon>
        <taxon>Methanobacteriota</taxon>
        <taxon>Stenosarchaea group</taxon>
        <taxon>Halobacteria</taxon>
        <taxon>Halobacteriales</taxon>
        <taxon>Haloferacaceae</taxon>
    </lineage>
</organism>
<dbReference type="STRING" id="699431.SY89_02128"/>
<dbReference type="RefSeq" id="WP_054584015.1">
    <property type="nucleotide sequence ID" value="NZ_LGUC01000001.1"/>
</dbReference>
<comment type="caution">
    <text evidence="2">The sequence shown here is derived from an EMBL/GenBank/DDBJ whole genome shotgun (WGS) entry which is preliminary data.</text>
</comment>
<evidence type="ECO:0000259" key="1">
    <source>
        <dbReference type="Pfam" id="PF24353"/>
    </source>
</evidence>
<dbReference type="Pfam" id="PF24353">
    <property type="entry name" value="DUF7513"/>
    <property type="match status" value="1"/>
</dbReference>
<keyword evidence="3" id="KW-1185">Reference proteome</keyword>
<dbReference type="OrthoDB" id="198699at2157"/>